<evidence type="ECO:0000313" key="2">
    <source>
        <dbReference type="Proteomes" id="UP000789739"/>
    </source>
</evidence>
<dbReference type="Proteomes" id="UP000789739">
    <property type="component" value="Unassembled WGS sequence"/>
</dbReference>
<keyword evidence="2" id="KW-1185">Reference proteome</keyword>
<protein>
    <submittedName>
        <fullName evidence="1">5109_t:CDS:1</fullName>
    </submittedName>
</protein>
<name>A0A9N9DNI3_9GLOM</name>
<feature type="non-terminal residue" evidence="1">
    <location>
        <position position="1"/>
    </location>
</feature>
<dbReference type="EMBL" id="CAJVPI010002413">
    <property type="protein sequence ID" value="CAG8642960.1"/>
    <property type="molecule type" value="Genomic_DNA"/>
</dbReference>
<organism evidence="1 2">
    <name type="scientific">Paraglomus brasilianum</name>
    <dbReference type="NCBI Taxonomy" id="144538"/>
    <lineage>
        <taxon>Eukaryota</taxon>
        <taxon>Fungi</taxon>
        <taxon>Fungi incertae sedis</taxon>
        <taxon>Mucoromycota</taxon>
        <taxon>Glomeromycotina</taxon>
        <taxon>Glomeromycetes</taxon>
        <taxon>Paraglomerales</taxon>
        <taxon>Paraglomeraceae</taxon>
        <taxon>Paraglomus</taxon>
    </lineage>
</organism>
<gene>
    <name evidence="1" type="ORF">PBRASI_LOCUS9872</name>
</gene>
<proteinExistence type="predicted"/>
<reference evidence="1" key="1">
    <citation type="submission" date="2021-06" db="EMBL/GenBank/DDBJ databases">
        <authorList>
            <person name="Kallberg Y."/>
            <person name="Tangrot J."/>
            <person name="Rosling A."/>
        </authorList>
    </citation>
    <scope>NUCLEOTIDE SEQUENCE</scope>
    <source>
        <strain evidence="1">BR232B</strain>
    </source>
</reference>
<evidence type="ECO:0000313" key="1">
    <source>
        <dbReference type="EMBL" id="CAG8642960.1"/>
    </source>
</evidence>
<sequence>HIAGPFQLANQLTLEDDPLLYVFDNTESDDLSDDDQGEDNYTINLKEFNPTTSLEHELLKHLRITEQRLHDTEAQLCRVTNQAVEYRELFRQQFVDTVDHTPNFEEMFADADT</sequence>
<dbReference type="AlphaFoldDB" id="A0A9N9DNI3"/>
<accession>A0A9N9DNI3</accession>
<comment type="caution">
    <text evidence="1">The sequence shown here is derived from an EMBL/GenBank/DDBJ whole genome shotgun (WGS) entry which is preliminary data.</text>
</comment>